<accession>A0A0C2XDC5</accession>
<keyword evidence="1" id="KW-0732">Signal</keyword>
<dbReference type="AlphaFoldDB" id="A0A0C2XDC5"/>
<feature type="signal peptide" evidence="1">
    <location>
        <begin position="1"/>
        <end position="25"/>
    </location>
</feature>
<dbReference type="STRING" id="686832.A0A0C2XDC5"/>
<reference evidence="2 3" key="1">
    <citation type="submission" date="2014-04" db="EMBL/GenBank/DDBJ databases">
        <authorList>
            <consortium name="DOE Joint Genome Institute"/>
            <person name="Kuo A."/>
            <person name="Gay G."/>
            <person name="Dore J."/>
            <person name="Kohler A."/>
            <person name="Nagy L.G."/>
            <person name="Floudas D."/>
            <person name="Copeland A."/>
            <person name="Barry K.W."/>
            <person name="Cichocki N."/>
            <person name="Veneault-Fourrey C."/>
            <person name="LaButti K."/>
            <person name="Lindquist E.A."/>
            <person name="Lipzen A."/>
            <person name="Lundell T."/>
            <person name="Morin E."/>
            <person name="Murat C."/>
            <person name="Sun H."/>
            <person name="Tunlid A."/>
            <person name="Henrissat B."/>
            <person name="Grigoriev I.V."/>
            <person name="Hibbett D.S."/>
            <person name="Martin F."/>
            <person name="Nordberg H.P."/>
            <person name="Cantor M.N."/>
            <person name="Hua S.X."/>
        </authorList>
    </citation>
    <scope>NUCLEOTIDE SEQUENCE [LARGE SCALE GENOMIC DNA]</scope>
    <source>
        <strain evidence="3">h7</strain>
    </source>
</reference>
<dbReference type="EMBL" id="KN831812">
    <property type="protein sequence ID" value="KIM35908.1"/>
    <property type="molecule type" value="Genomic_DNA"/>
</dbReference>
<proteinExistence type="predicted"/>
<dbReference type="Proteomes" id="UP000053424">
    <property type="component" value="Unassembled WGS sequence"/>
</dbReference>
<evidence type="ECO:0000313" key="3">
    <source>
        <dbReference type="Proteomes" id="UP000053424"/>
    </source>
</evidence>
<evidence type="ECO:0000256" key="1">
    <source>
        <dbReference type="SAM" id="SignalP"/>
    </source>
</evidence>
<dbReference type="OrthoDB" id="2339190at2759"/>
<evidence type="ECO:0000313" key="2">
    <source>
        <dbReference type="EMBL" id="KIM35908.1"/>
    </source>
</evidence>
<protein>
    <submittedName>
        <fullName evidence="2">Uncharacterized protein</fullName>
    </submittedName>
</protein>
<gene>
    <name evidence="2" type="ORF">M413DRAFT_324780</name>
</gene>
<reference evidence="3" key="2">
    <citation type="submission" date="2015-01" db="EMBL/GenBank/DDBJ databases">
        <title>Evolutionary Origins and Diversification of the Mycorrhizal Mutualists.</title>
        <authorList>
            <consortium name="DOE Joint Genome Institute"/>
            <consortium name="Mycorrhizal Genomics Consortium"/>
            <person name="Kohler A."/>
            <person name="Kuo A."/>
            <person name="Nagy L.G."/>
            <person name="Floudas D."/>
            <person name="Copeland A."/>
            <person name="Barry K.W."/>
            <person name="Cichocki N."/>
            <person name="Veneault-Fourrey C."/>
            <person name="LaButti K."/>
            <person name="Lindquist E.A."/>
            <person name="Lipzen A."/>
            <person name="Lundell T."/>
            <person name="Morin E."/>
            <person name="Murat C."/>
            <person name="Riley R."/>
            <person name="Ohm R."/>
            <person name="Sun H."/>
            <person name="Tunlid A."/>
            <person name="Henrissat B."/>
            <person name="Grigoriev I.V."/>
            <person name="Hibbett D.S."/>
            <person name="Martin F."/>
        </authorList>
    </citation>
    <scope>NUCLEOTIDE SEQUENCE [LARGE SCALE GENOMIC DNA]</scope>
    <source>
        <strain evidence="3">h7</strain>
    </source>
</reference>
<name>A0A0C2XDC5_HEBCY</name>
<feature type="chain" id="PRO_5002158847" evidence="1">
    <location>
        <begin position="26"/>
        <end position="174"/>
    </location>
</feature>
<organism evidence="2 3">
    <name type="scientific">Hebeloma cylindrosporum</name>
    <dbReference type="NCBI Taxonomy" id="76867"/>
    <lineage>
        <taxon>Eukaryota</taxon>
        <taxon>Fungi</taxon>
        <taxon>Dikarya</taxon>
        <taxon>Basidiomycota</taxon>
        <taxon>Agaricomycotina</taxon>
        <taxon>Agaricomycetes</taxon>
        <taxon>Agaricomycetidae</taxon>
        <taxon>Agaricales</taxon>
        <taxon>Agaricineae</taxon>
        <taxon>Hymenogastraceae</taxon>
        <taxon>Hebeloma</taxon>
    </lineage>
</organism>
<dbReference type="HOGENOM" id="CLU_083660_2_0_1"/>
<sequence length="174" mass="19693">MMFCYLTLRLLLIALLSLFLKGAFAGPCMPCQLPFSPWHRRLSPRGPYTPKITNPTNGTVWNTGSDVVVTWDVRDMPEKNSNEKGTLLLGYLEDDSTDEHLNIGECLPRSSKRLDMRRFLTRCPCHAEHPLASGFNMDGGFVNFRCPKVETRKNYIVVLIGDSGNRSPLFTIKK</sequence>
<keyword evidence="3" id="KW-1185">Reference proteome</keyword>